<evidence type="ECO:0000313" key="2">
    <source>
        <dbReference type="Proteomes" id="UP001497516"/>
    </source>
</evidence>
<reference evidence="1 2" key="1">
    <citation type="submission" date="2024-04" db="EMBL/GenBank/DDBJ databases">
        <authorList>
            <person name="Fracassetti M."/>
        </authorList>
    </citation>
    <scope>NUCLEOTIDE SEQUENCE [LARGE SCALE GENOMIC DNA]</scope>
</reference>
<proteinExistence type="predicted"/>
<dbReference type="Proteomes" id="UP001497516">
    <property type="component" value="Chromosome 5"/>
</dbReference>
<sequence length="231" mass="26340">MLKDETGAWVEDEQRLQDMARMFFQLLYTDEPSSLQSLPSLFPNVTEEFGESTSGTFTDEEVRRAVMGMGALKAPGSDGLHPLFFQKFWPTVGAEVIQFARDCWTDPTKVKLVNETILVLIPKVSRPSLIEQYRPISLCNVTYKILTKCLAERLKMWMPSLVDETQTSFVPGRHITDNVCILQEVVHSMRAKTGRKGWISKLTLLRHTTASNGRLCRILWKQQGYRASLLL</sequence>
<dbReference type="PANTHER" id="PTHR46890">
    <property type="entry name" value="NON-LTR RETROLELEMENT REVERSE TRANSCRIPTASE-LIKE PROTEIN-RELATED"/>
    <property type="match status" value="1"/>
</dbReference>
<keyword evidence="2" id="KW-1185">Reference proteome</keyword>
<gene>
    <name evidence="1" type="ORF">LTRI10_LOCUS29612</name>
</gene>
<dbReference type="EMBL" id="OZ034818">
    <property type="protein sequence ID" value="CAL1388699.1"/>
    <property type="molecule type" value="Genomic_DNA"/>
</dbReference>
<evidence type="ECO:0000313" key="1">
    <source>
        <dbReference type="EMBL" id="CAL1388699.1"/>
    </source>
</evidence>
<evidence type="ECO:0008006" key="3">
    <source>
        <dbReference type="Google" id="ProtNLM"/>
    </source>
</evidence>
<accession>A0AAV2ERX0</accession>
<dbReference type="PANTHER" id="PTHR46890:SF48">
    <property type="entry name" value="RNA-DIRECTED DNA POLYMERASE"/>
    <property type="match status" value="1"/>
</dbReference>
<dbReference type="InterPro" id="IPR052343">
    <property type="entry name" value="Retrotransposon-Effector_Assoc"/>
</dbReference>
<protein>
    <recommendedName>
        <fullName evidence="3">Reverse transcriptase domain-containing protein</fullName>
    </recommendedName>
</protein>
<organism evidence="1 2">
    <name type="scientific">Linum trigynum</name>
    <dbReference type="NCBI Taxonomy" id="586398"/>
    <lineage>
        <taxon>Eukaryota</taxon>
        <taxon>Viridiplantae</taxon>
        <taxon>Streptophyta</taxon>
        <taxon>Embryophyta</taxon>
        <taxon>Tracheophyta</taxon>
        <taxon>Spermatophyta</taxon>
        <taxon>Magnoliopsida</taxon>
        <taxon>eudicotyledons</taxon>
        <taxon>Gunneridae</taxon>
        <taxon>Pentapetalae</taxon>
        <taxon>rosids</taxon>
        <taxon>fabids</taxon>
        <taxon>Malpighiales</taxon>
        <taxon>Linaceae</taxon>
        <taxon>Linum</taxon>
    </lineage>
</organism>
<dbReference type="AlphaFoldDB" id="A0AAV2ERX0"/>
<name>A0AAV2ERX0_9ROSI</name>